<evidence type="ECO:0000256" key="2">
    <source>
        <dbReference type="SAM" id="Phobius"/>
    </source>
</evidence>
<evidence type="ECO:0000256" key="1">
    <source>
        <dbReference type="SAM" id="MobiDB-lite"/>
    </source>
</evidence>
<evidence type="ECO:0000313" key="3">
    <source>
        <dbReference type="EMBL" id="CAI2370369.1"/>
    </source>
</evidence>
<name>A0AAD1USB7_EUPCR</name>
<comment type="caution">
    <text evidence="3">The sequence shown here is derived from an EMBL/GenBank/DDBJ whole genome shotgun (WGS) entry which is preliminary data.</text>
</comment>
<gene>
    <name evidence="3" type="ORF">ECRASSUSDP1_LOCUS11680</name>
</gene>
<feature type="region of interest" description="Disordered" evidence="1">
    <location>
        <begin position="324"/>
        <end position="344"/>
    </location>
</feature>
<keyword evidence="2" id="KW-1133">Transmembrane helix</keyword>
<dbReference type="Proteomes" id="UP001295684">
    <property type="component" value="Unassembled WGS sequence"/>
</dbReference>
<dbReference type="AlphaFoldDB" id="A0AAD1USB7"/>
<feature type="compositionally biased region" description="Acidic residues" evidence="1">
    <location>
        <begin position="202"/>
        <end position="217"/>
    </location>
</feature>
<organism evidence="3 4">
    <name type="scientific">Euplotes crassus</name>
    <dbReference type="NCBI Taxonomy" id="5936"/>
    <lineage>
        <taxon>Eukaryota</taxon>
        <taxon>Sar</taxon>
        <taxon>Alveolata</taxon>
        <taxon>Ciliophora</taxon>
        <taxon>Intramacronucleata</taxon>
        <taxon>Spirotrichea</taxon>
        <taxon>Hypotrichia</taxon>
        <taxon>Euplotida</taxon>
        <taxon>Euplotidae</taxon>
        <taxon>Moneuplotes</taxon>
    </lineage>
</organism>
<sequence>MIEIDQLSHLPKTPLSPTCQLCSRVPIHKASCPHCQSTYCKHHLGRLMIKKATCVNRKCSRVVNDPFLKVRRPFGIEARGTASSTISENFMEGSDLSSDSQEDDIKNTTSTEPERISSKQLILFLKQKSKHCTFLSKKQNLSVIASVYEEEKEEEVKEILESDLSVEPTHAALYKSQYVPQQEFPKTIEPVKEVLQEINEAEEIEDSIENIPEEEARETDTGQEQPSVTLLEKPSEAPITEISEETKQEPHQSTDKDVKVSPKIEESKKISSKSDELEKAAPKKLKLFSALLFYKYKIMFLKIPFIALISVIVLHKRKSISSYNSPVSTSSPIKRHQSDMGSSTVDSTISASIYNSRSQASVSPFHISNQTEEINRKMMESAEVRLYKEDMVEESQGKQKLMAPEEENWVSPIQNSTMMLQFFSKYA</sequence>
<feature type="region of interest" description="Disordered" evidence="1">
    <location>
        <begin position="88"/>
        <end position="113"/>
    </location>
</feature>
<reference evidence="3" key="1">
    <citation type="submission" date="2023-07" db="EMBL/GenBank/DDBJ databases">
        <authorList>
            <consortium name="AG Swart"/>
            <person name="Singh M."/>
            <person name="Singh A."/>
            <person name="Seah K."/>
            <person name="Emmerich C."/>
        </authorList>
    </citation>
    <scope>NUCLEOTIDE SEQUENCE</scope>
    <source>
        <strain evidence="3">DP1</strain>
    </source>
</reference>
<feature type="region of interest" description="Disordered" evidence="1">
    <location>
        <begin position="202"/>
        <end position="276"/>
    </location>
</feature>
<dbReference type="EMBL" id="CAMPGE010011541">
    <property type="protein sequence ID" value="CAI2370369.1"/>
    <property type="molecule type" value="Genomic_DNA"/>
</dbReference>
<keyword evidence="2" id="KW-0812">Transmembrane</keyword>
<feature type="transmembrane region" description="Helical" evidence="2">
    <location>
        <begin position="293"/>
        <end position="314"/>
    </location>
</feature>
<feature type="compositionally biased region" description="Basic and acidic residues" evidence="1">
    <location>
        <begin position="244"/>
        <end position="276"/>
    </location>
</feature>
<proteinExistence type="predicted"/>
<keyword evidence="4" id="KW-1185">Reference proteome</keyword>
<accession>A0AAD1USB7</accession>
<keyword evidence="2" id="KW-0472">Membrane</keyword>
<protein>
    <submittedName>
        <fullName evidence="3">Uncharacterized protein</fullName>
    </submittedName>
</protein>
<evidence type="ECO:0000313" key="4">
    <source>
        <dbReference type="Proteomes" id="UP001295684"/>
    </source>
</evidence>